<organism evidence="1 2">
    <name type="scientific">Staphylococcus borealis</name>
    <dbReference type="NCBI Taxonomy" id="2742203"/>
    <lineage>
        <taxon>Bacteria</taxon>
        <taxon>Bacillati</taxon>
        <taxon>Bacillota</taxon>
        <taxon>Bacilli</taxon>
        <taxon>Bacillales</taxon>
        <taxon>Staphylococcaceae</taxon>
        <taxon>Staphylococcus</taxon>
    </lineage>
</organism>
<proteinExistence type="predicted"/>
<accession>A0ABX2LG93</accession>
<keyword evidence="2" id="KW-1185">Reference proteome</keyword>
<name>A0ABX2LG93_9STAP</name>
<reference evidence="1 2" key="1">
    <citation type="submission" date="2020-06" db="EMBL/GenBank/DDBJ databases">
        <title>Staphylococcus borealis sp. nov. -A novel member of the Staphylococcaceae family isolated from skin and blood in humans.</title>
        <authorList>
            <person name="Pain M."/>
            <person name="Wolden R."/>
            <person name="Jaen-Luchoro D."/>
            <person name="Salva-Serra F."/>
            <person name="Iglesias B.P."/>
            <person name="Karlsson R."/>
            <person name="Klingenberg C."/>
            <person name="Cavanagh J.P."/>
        </authorList>
    </citation>
    <scope>NUCLEOTIDE SEQUENCE [LARGE SCALE GENOMIC DNA]</scope>
    <source>
        <strain evidence="1 2">58-22</strain>
    </source>
</reference>
<gene>
    <name evidence="1" type="ORF">HUN84_01000</name>
</gene>
<comment type="caution">
    <text evidence="1">The sequence shown here is derived from an EMBL/GenBank/DDBJ whole genome shotgun (WGS) entry which is preliminary data.</text>
</comment>
<protein>
    <submittedName>
        <fullName evidence="1">Pathogenicity island protein</fullName>
    </submittedName>
</protein>
<evidence type="ECO:0000313" key="1">
    <source>
        <dbReference type="EMBL" id="NUI81338.1"/>
    </source>
</evidence>
<dbReference type="EMBL" id="JABVEG010000001">
    <property type="protein sequence ID" value="NUI81338.1"/>
    <property type="molecule type" value="Genomic_DNA"/>
</dbReference>
<dbReference type="RefSeq" id="WP_053028678.1">
    <property type="nucleotide sequence ID" value="NZ_WOFX01000005.1"/>
</dbReference>
<sequence length="117" mass="13879">MEVITVKVIEKEITKVPNEYLRIYETIQNSKDKYITKSKILNLMGYESNSTNERWLRNAISKLIDDYGYPIGCSYKKHERGHYIITTEKEKQQAMQNLKKLADGSMRRYEALKRIEL</sequence>
<evidence type="ECO:0000313" key="2">
    <source>
        <dbReference type="Proteomes" id="UP000610527"/>
    </source>
</evidence>
<dbReference type="Proteomes" id="UP000610527">
    <property type="component" value="Unassembled WGS sequence"/>
</dbReference>